<reference evidence="1" key="1">
    <citation type="submission" date="2020-05" db="EMBL/GenBank/DDBJ databases">
        <title>WGS assembly of Panicum virgatum.</title>
        <authorList>
            <person name="Lovell J.T."/>
            <person name="Jenkins J."/>
            <person name="Shu S."/>
            <person name="Juenger T.E."/>
            <person name="Schmutz J."/>
        </authorList>
    </citation>
    <scope>NUCLEOTIDE SEQUENCE</scope>
    <source>
        <strain evidence="1">AP13</strain>
    </source>
</reference>
<sequence length="315" mass="34508">MTPTSTMPTRCSTNVPTPTSAPIINAATLATSYTPPATTTLNTTIFISAMDNSTSSTPTRCSIDCPSRGTNELLPMLILAPATSSMTTSSATALASLNVEATLMHPVVEFQDMRKPLPTTLMGVTSKPSSTSMDYQVVFHEIQQRYITSFAPAYYVGVAQLGTVTEVLEGLRSQSAIMLGPLPAHVFDIGPGSPAKEHSYILLLETVSLCFNLLLPLSRDWVTVHQRQAMASYRRRPGIQSTGVQLRPTPWPSFGCDTVVQLVQALSYSWHMDQFAKLLHDDIRLLHLGPESSLVPMDIAITLELYWLVLTYYHE</sequence>
<name>A0A8T0SG94_PANVG</name>
<dbReference type="AlphaFoldDB" id="A0A8T0SG94"/>
<keyword evidence="2" id="KW-1185">Reference proteome</keyword>
<comment type="caution">
    <text evidence="1">The sequence shown here is derived from an EMBL/GenBank/DDBJ whole genome shotgun (WGS) entry which is preliminary data.</text>
</comment>
<gene>
    <name evidence="1" type="ORF">PVAP13_5KG130887</name>
</gene>
<dbReference type="EMBL" id="CM029045">
    <property type="protein sequence ID" value="KAG2596095.1"/>
    <property type="molecule type" value="Genomic_DNA"/>
</dbReference>
<protein>
    <submittedName>
        <fullName evidence="1">Uncharacterized protein</fullName>
    </submittedName>
</protein>
<dbReference type="Proteomes" id="UP000823388">
    <property type="component" value="Chromosome 5K"/>
</dbReference>
<accession>A0A8T0SG94</accession>
<evidence type="ECO:0000313" key="2">
    <source>
        <dbReference type="Proteomes" id="UP000823388"/>
    </source>
</evidence>
<proteinExistence type="predicted"/>
<evidence type="ECO:0000313" key="1">
    <source>
        <dbReference type="EMBL" id="KAG2596095.1"/>
    </source>
</evidence>
<organism evidence="1 2">
    <name type="scientific">Panicum virgatum</name>
    <name type="common">Blackwell switchgrass</name>
    <dbReference type="NCBI Taxonomy" id="38727"/>
    <lineage>
        <taxon>Eukaryota</taxon>
        <taxon>Viridiplantae</taxon>
        <taxon>Streptophyta</taxon>
        <taxon>Embryophyta</taxon>
        <taxon>Tracheophyta</taxon>
        <taxon>Spermatophyta</taxon>
        <taxon>Magnoliopsida</taxon>
        <taxon>Liliopsida</taxon>
        <taxon>Poales</taxon>
        <taxon>Poaceae</taxon>
        <taxon>PACMAD clade</taxon>
        <taxon>Panicoideae</taxon>
        <taxon>Panicodae</taxon>
        <taxon>Paniceae</taxon>
        <taxon>Panicinae</taxon>
        <taxon>Panicum</taxon>
        <taxon>Panicum sect. Hiantes</taxon>
    </lineage>
</organism>